<dbReference type="EMBL" id="LRBS01000003">
    <property type="protein sequence ID" value="OII78267.1"/>
    <property type="molecule type" value="Genomic_DNA"/>
</dbReference>
<feature type="transmembrane region" description="Helical" evidence="1">
    <location>
        <begin position="311"/>
        <end position="328"/>
    </location>
</feature>
<dbReference type="Proteomes" id="UP000186804">
    <property type="component" value="Unassembled WGS sequence"/>
</dbReference>
<comment type="caution">
    <text evidence="3">The sequence shown here is derived from an EMBL/GenBank/DDBJ whole genome shotgun (WGS) entry which is preliminary data.</text>
</comment>
<protein>
    <recommendedName>
        <fullName evidence="2">PLOD1-3-like GT domain-containing protein</fullName>
    </recommendedName>
</protein>
<evidence type="ECO:0000313" key="3">
    <source>
        <dbReference type="EMBL" id="OII78267.1"/>
    </source>
</evidence>
<feature type="transmembrane region" description="Helical" evidence="1">
    <location>
        <begin position="340"/>
        <end position="362"/>
    </location>
</feature>
<keyword evidence="1" id="KW-0472">Membrane</keyword>
<dbReference type="CDD" id="cd22997">
    <property type="entry name" value="GT_LH"/>
    <property type="match status" value="1"/>
</dbReference>
<dbReference type="AlphaFoldDB" id="A0A1J4MXL2"/>
<keyword evidence="1" id="KW-1133">Transmembrane helix</keyword>
<dbReference type="GeneID" id="92367676"/>
<feature type="domain" description="PLOD1-3-like GT" evidence="2">
    <location>
        <begin position="24"/>
        <end position="195"/>
    </location>
</feature>
<dbReference type="Pfam" id="PF25342">
    <property type="entry name" value="GT_PLOD"/>
    <property type="match status" value="1"/>
</dbReference>
<dbReference type="RefSeq" id="XP_067070113.1">
    <property type="nucleotide sequence ID" value="XM_067213718.1"/>
</dbReference>
<keyword evidence="4" id="KW-1185">Reference proteome</keyword>
<evidence type="ECO:0000256" key="1">
    <source>
        <dbReference type="SAM" id="Phobius"/>
    </source>
</evidence>
<evidence type="ECO:0000259" key="2">
    <source>
        <dbReference type="Pfam" id="PF25342"/>
    </source>
</evidence>
<reference evidence="3 4" key="1">
    <citation type="submission" date="2016-10" db="EMBL/GenBank/DDBJ databases">
        <title>Reductive evolution of mitochondrial metabolism and differential evolution of invasion-related proteins in Cryptosporidium.</title>
        <authorList>
            <person name="Liu S."/>
            <person name="Roellig D.M."/>
            <person name="Guo Y."/>
            <person name="Li N."/>
            <person name="Frace M.A."/>
            <person name="Tang K."/>
            <person name="Zhang L."/>
            <person name="Feng Y."/>
            <person name="Xiao L."/>
        </authorList>
    </citation>
    <scope>NUCLEOTIDE SEQUENCE [LARGE SCALE GENOMIC DNA]</scope>
    <source>
        <strain evidence="3">30847</strain>
    </source>
</reference>
<name>A0A1J4MXL2_9CRYT</name>
<keyword evidence="1" id="KW-0812">Transmembrane</keyword>
<dbReference type="InterPro" id="IPR057589">
    <property type="entry name" value="GT_PLOD"/>
</dbReference>
<accession>A0A1J4MXL2</accession>
<dbReference type="PANTHER" id="PTHR36587:SF2">
    <property type="entry name" value="EXPRESSION SITE-ASSOCIATED GENE 3 (ESAG3)-LIKE PROTEIN"/>
    <property type="match status" value="1"/>
</dbReference>
<organism evidence="3 4">
    <name type="scientific">Cryptosporidium andersoni</name>
    <dbReference type="NCBI Taxonomy" id="117008"/>
    <lineage>
        <taxon>Eukaryota</taxon>
        <taxon>Sar</taxon>
        <taxon>Alveolata</taxon>
        <taxon>Apicomplexa</taxon>
        <taxon>Conoidasida</taxon>
        <taxon>Coccidia</taxon>
        <taxon>Eucoccidiorida</taxon>
        <taxon>Eimeriorina</taxon>
        <taxon>Cryptosporidiidae</taxon>
        <taxon>Cryptosporidium</taxon>
    </lineage>
</organism>
<gene>
    <name evidence="3" type="ORF">cand_034920</name>
</gene>
<evidence type="ECO:0000313" key="4">
    <source>
        <dbReference type="Proteomes" id="UP000186804"/>
    </source>
</evidence>
<dbReference type="PANTHER" id="PTHR36587">
    <property type="entry name" value="EXPRESSION SITE-ASSOCIATED GENE 3 (ESAG3)-LIKE PROTEIN"/>
    <property type="match status" value="1"/>
</dbReference>
<proteinExistence type="predicted"/>
<sequence>MNDRSLSIEKADELVSKLPGMKGRRLHVLTPATHCEMYFPALLVSVQKLGYRLHILGLGEKWQNFRWKLVKVREFCKTLPPNDLVLHVDAFDVCFLQPPHILVERYLKTGVDILSSGEQPSSQFLLDAFHDSMFRADLDVSWPDKRKDSPEKLDLRYLNSGNWITTAELAIRMLSIMPENEVNDQKWLSKLYLISKGKFRDEETKKAIIESCGLTEMDGINVDVDYRGQLFYVSRDLDGSCLDIIPHDIAGKKYCSWFKKNSNGEAATPEAEQEYSKTYLNGILIDKDAESAPCVLHMYCRANHDEIVKKLGLPIAIPEISSIIYYAYYSFIGSWRVRRYISMVLATAVGALSLLAMFLYLFTTSKNYLISFSTNMLSKPIESKSSFNEQIPNSFLLCEYKHKGDKLEGLKNLELGTVLGHLRCTMNSHDIPELLIEDPHLIGFIPPNLEMVAFSRPYFQGNRYSPRTSDSTQQSLNSYTAVTFPFIPRSIQFKDSKCNNEDSTTIGGSTNLDQSLDHITEL</sequence>
<dbReference type="OrthoDB" id="69177at2759"/>
<dbReference type="VEuPathDB" id="CryptoDB:cand_034920"/>